<dbReference type="GO" id="GO:0005829">
    <property type="term" value="C:cytosol"/>
    <property type="evidence" value="ECO:0007669"/>
    <property type="project" value="TreeGrafter"/>
</dbReference>
<dbReference type="PANTHER" id="PTHR15067">
    <property type="entry name" value="E3 UBIQUITIN-PROTEIN LIGASE RNF8"/>
    <property type="match status" value="1"/>
</dbReference>
<dbReference type="PROSITE" id="PS00518">
    <property type="entry name" value="ZF_RING_1"/>
    <property type="match status" value="1"/>
</dbReference>
<evidence type="ECO:0000256" key="1">
    <source>
        <dbReference type="ARBA" id="ARBA00022679"/>
    </source>
</evidence>
<dbReference type="SUPFAM" id="SSF57850">
    <property type="entry name" value="RING/U-box"/>
    <property type="match status" value="1"/>
</dbReference>
<gene>
    <name evidence="8" type="ORF">PSYICH_LOCUS5724</name>
</gene>
<dbReference type="Proteomes" id="UP001153636">
    <property type="component" value="Chromosome 18"/>
</dbReference>
<sequence>MESSKISLKRAISSTSPSNQKIRKLEVDSYTCVEEHTQFQDDIRCSICSEILMKATTLNCSHSFCKYCIDRWTAKQSDCPICRSKIIHQVPTLVLDNIIENIVHSLPKALQKHREKLMAEREKKSMKSKNKSGWIKMRRMNGLSSYYMVPKYVNARRHLNEVTIMYFEDDPEWEDLGEENDLRCQNSATATDEIEVIDINT</sequence>
<dbReference type="GO" id="GO:0042393">
    <property type="term" value="F:histone binding"/>
    <property type="evidence" value="ECO:0007669"/>
    <property type="project" value="TreeGrafter"/>
</dbReference>
<dbReference type="PROSITE" id="PS50089">
    <property type="entry name" value="ZF_RING_2"/>
    <property type="match status" value="1"/>
</dbReference>
<evidence type="ECO:0000256" key="4">
    <source>
        <dbReference type="ARBA" id="ARBA00022786"/>
    </source>
</evidence>
<dbReference type="SMART" id="SM00184">
    <property type="entry name" value="RING"/>
    <property type="match status" value="1"/>
</dbReference>
<dbReference type="Pfam" id="PF13923">
    <property type="entry name" value="zf-C3HC4_2"/>
    <property type="match status" value="1"/>
</dbReference>
<keyword evidence="1" id="KW-0808">Transferase</keyword>
<protein>
    <recommendedName>
        <fullName evidence="7">RING-type domain-containing protein</fullName>
    </recommendedName>
</protein>
<keyword evidence="3 6" id="KW-0863">Zinc-finger</keyword>
<dbReference type="GO" id="GO:0005634">
    <property type="term" value="C:nucleus"/>
    <property type="evidence" value="ECO:0007669"/>
    <property type="project" value="TreeGrafter"/>
</dbReference>
<keyword evidence="2" id="KW-0479">Metal-binding</keyword>
<keyword evidence="5" id="KW-0862">Zinc</keyword>
<dbReference type="InterPro" id="IPR013083">
    <property type="entry name" value="Znf_RING/FYVE/PHD"/>
</dbReference>
<reference evidence="8" key="1">
    <citation type="submission" date="2022-01" db="EMBL/GenBank/DDBJ databases">
        <authorList>
            <person name="King R."/>
        </authorList>
    </citation>
    <scope>NUCLEOTIDE SEQUENCE</scope>
</reference>
<keyword evidence="9" id="KW-1185">Reference proteome</keyword>
<dbReference type="GO" id="GO:0000151">
    <property type="term" value="C:ubiquitin ligase complex"/>
    <property type="evidence" value="ECO:0007669"/>
    <property type="project" value="TreeGrafter"/>
</dbReference>
<dbReference type="GO" id="GO:0006511">
    <property type="term" value="P:ubiquitin-dependent protein catabolic process"/>
    <property type="evidence" value="ECO:0007669"/>
    <property type="project" value="TreeGrafter"/>
</dbReference>
<feature type="domain" description="RING-type" evidence="7">
    <location>
        <begin position="45"/>
        <end position="83"/>
    </location>
</feature>
<evidence type="ECO:0000256" key="6">
    <source>
        <dbReference type="PROSITE-ProRule" id="PRU00175"/>
    </source>
</evidence>
<dbReference type="GO" id="GO:0006302">
    <property type="term" value="P:double-strand break repair"/>
    <property type="evidence" value="ECO:0007669"/>
    <property type="project" value="TreeGrafter"/>
</dbReference>
<dbReference type="AlphaFoldDB" id="A0A9P0CRF5"/>
<evidence type="ECO:0000256" key="5">
    <source>
        <dbReference type="ARBA" id="ARBA00022833"/>
    </source>
</evidence>
<evidence type="ECO:0000256" key="3">
    <source>
        <dbReference type="ARBA" id="ARBA00022771"/>
    </source>
</evidence>
<dbReference type="GO" id="GO:0035861">
    <property type="term" value="C:site of double-strand break"/>
    <property type="evidence" value="ECO:0007669"/>
    <property type="project" value="TreeGrafter"/>
</dbReference>
<accession>A0A9P0CRF5</accession>
<dbReference type="GO" id="GO:0070936">
    <property type="term" value="P:protein K48-linked ubiquitination"/>
    <property type="evidence" value="ECO:0007669"/>
    <property type="project" value="TreeGrafter"/>
</dbReference>
<evidence type="ECO:0000256" key="2">
    <source>
        <dbReference type="ARBA" id="ARBA00022723"/>
    </source>
</evidence>
<dbReference type="OrthoDB" id="206689at2759"/>
<dbReference type="InterPro" id="IPR001841">
    <property type="entry name" value="Znf_RING"/>
</dbReference>
<dbReference type="GO" id="GO:0008270">
    <property type="term" value="F:zinc ion binding"/>
    <property type="evidence" value="ECO:0007669"/>
    <property type="project" value="UniProtKB-KW"/>
</dbReference>
<evidence type="ECO:0000259" key="7">
    <source>
        <dbReference type="PROSITE" id="PS50089"/>
    </source>
</evidence>
<dbReference type="EMBL" id="OV651830">
    <property type="protein sequence ID" value="CAH1105218.1"/>
    <property type="molecule type" value="Genomic_DNA"/>
</dbReference>
<dbReference type="PANTHER" id="PTHR15067:SF4">
    <property type="entry name" value="E3 UBIQUITIN-PROTEIN LIGASE RNF8"/>
    <property type="match status" value="1"/>
</dbReference>
<organism evidence="8 9">
    <name type="scientific">Psylliodes chrysocephalus</name>
    <dbReference type="NCBI Taxonomy" id="3402493"/>
    <lineage>
        <taxon>Eukaryota</taxon>
        <taxon>Metazoa</taxon>
        <taxon>Ecdysozoa</taxon>
        <taxon>Arthropoda</taxon>
        <taxon>Hexapoda</taxon>
        <taxon>Insecta</taxon>
        <taxon>Pterygota</taxon>
        <taxon>Neoptera</taxon>
        <taxon>Endopterygota</taxon>
        <taxon>Coleoptera</taxon>
        <taxon>Polyphaga</taxon>
        <taxon>Cucujiformia</taxon>
        <taxon>Chrysomeloidea</taxon>
        <taxon>Chrysomelidae</taxon>
        <taxon>Galerucinae</taxon>
        <taxon>Alticini</taxon>
        <taxon>Psylliodes</taxon>
    </lineage>
</organism>
<proteinExistence type="predicted"/>
<evidence type="ECO:0000313" key="8">
    <source>
        <dbReference type="EMBL" id="CAH1105218.1"/>
    </source>
</evidence>
<dbReference type="GO" id="GO:0061630">
    <property type="term" value="F:ubiquitin protein ligase activity"/>
    <property type="evidence" value="ECO:0007669"/>
    <property type="project" value="TreeGrafter"/>
</dbReference>
<keyword evidence="4" id="KW-0833">Ubl conjugation pathway</keyword>
<dbReference type="InterPro" id="IPR017907">
    <property type="entry name" value="Znf_RING_CS"/>
</dbReference>
<name>A0A9P0CRF5_9CUCU</name>
<dbReference type="Gene3D" id="3.30.40.10">
    <property type="entry name" value="Zinc/RING finger domain, C3HC4 (zinc finger)"/>
    <property type="match status" value="1"/>
</dbReference>
<evidence type="ECO:0000313" key="9">
    <source>
        <dbReference type="Proteomes" id="UP001153636"/>
    </source>
</evidence>